<proteinExistence type="inferred from homology"/>
<dbReference type="UniPathway" id="UPA00031">
    <property type="reaction ID" value="UER00013"/>
</dbReference>
<sequence length="263" mass="30720">MKKDGHIHTEFCPHGTDDAIEKYVEKAIKLGYDEITFTEHMCYPEGFKDPSPANDSVLLSEDIDKYIERIKDLKEKYKKEIKINLGFEVDFIEGLEEKTKELLNRYGEAIDDAILSVHIVKVGDTYRCIDFSKEETQKLIEETGGIDKLYKRYYETLKLAVESDLGKYKPKRIGHFNLIRRFCKEFPYDYNEQREIIEDIMKIISEKGYELDFNVAGLRKEGCGELYIDGFVREMADKYNVKMVLGSDSHTADTIDDYSEYIK</sequence>
<keyword evidence="9" id="KW-0175">Coiled coil</keyword>
<keyword evidence="4 8" id="KW-0028">Amino-acid biosynthesis</keyword>
<evidence type="ECO:0000256" key="2">
    <source>
        <dbReference type="ARBA" id="ARBA00009152"/>
    </source>
</evidence>
<dbReference type="SUPFAM" id="SSF89550">
    <property type="entry name" value="PHP domain-like"/>
    <property type="match status" value="1"/>
</dbReference>
<keyword evidence="12" id="KW-1185">Reference proteome</keyword>
<dbReference type="GO" id="GO:0005737">
    <property type="term" value="C:cytoplasm"/>
    <property type="evidence" value="ECO:0007669"/>
    <property type="project" value="TreeGrafter"/>
</dbReference>
<dbReference type="NCBIfam" id="NF005996">
    <property type="entry name" value="PRK08123.1"/>
    <property type="match status" value="1"/>
</dbReference>
<protein>
    <recommendedName>
        <fullName evidence="3 8">Histidinol-phosphatase</fullName>
        <shortName evidence="8">HolPase</shortName>
        <ecNumber evidence="3 8">3.1.3.15</ecNumber>
    </recommendedName>
</protein>
<evidence type="ECO:0000256" key="5">
    <source>
        <dbReference type="ARBA" id="ARBA00022801"/>
    </source>
</evidence>
<evidence type="ECO:0000313" key="12">
    <source>
        <dbReference type="Proteomes" id="UP000317863"/>
    </source>
</evidence>
<dbReference type="Proteomes" id="UP000317863">
    <property type="component" value="Unassembled WGS sequence"/>
</dbReference>
<dbReference type="InterPro" id="IPR010140">
    <property type="entry name" value="Histidinol_P_phosphatase_HisJ"/>
</dbReference>
<evidence type="ECO:0000256" key="9">
    <source>
        <dbReference type="SAM" id="Coils"/>
    </source>
</evidence>
<evidence type="ECO:0000313" key="11">
    <source>
        <dbReference type="EMBL" id="TQQ84911.1"/>
    </source>
</evidence>
<dbReference type="NCBIfam" id="TIGR01856">
    <property type="entry name" value="hisJ_fam"/>
    <property type="match status" value="1"/>
</dbReference>
<dbReference type="EC" id="3.1.3.15" evidence="3 8"/>
<dbReference type="Pfam" id="PF02811">
    <property type="entry name" value="PHP"/>
    <property type="match status" value="1"/>
</dbReference>
<evidence type="ECO:0000256" key="4">
    <source>
        <dbReference type="ARBA" id="ARBA00022605"/>
    </source>
</evidence>
<dbReference type="OrthoDB" id="9775255at2"/>
<evidence type="ECO:0000256" key="7">
    <source>
        <dbReference type="ARBA" id="ARBA00049158"/>
    </source>
</evidence>
<dbReference type="GO" id="GO:0000105">
    <property type="term" value="P:L-histidine biosynthetic process"/>
    <property type="evidence" value="ECO:0007669"/>
    <property type="project" value="UniProtKB-UniRule"/>
</dbReference>
<dbReference type="RefSeq" id="WP_142535741.1">
    <property type="nucleotide sequence ID" value="NZ_SGJB01000006.1"/>
</dbReference>
<comment type="caution">
    <text evidence="11">The sequence shown here is derived from an EMBL/GenBank/DDBJ whole genome shotgun (WGS) entry which is preliminary data.</text>
</comment>
<organism evidence="11 12">
    <name type="scientific">Peptacetobacter hominis</name>
    <dbReference type="NCBI Taxonomy" id="2743610"/>
    <lineage>
        <taxon>Bacteria</taxon>
        <taxon>Bacillati</taxon>
        <taxon>Bacillota</taxon>
        <taxon>Clostridia</taxon>
        <taxon>Peptostreptococcales</taxon>
        <taxon>Peptostreptococcaceae</taxon>
        <taxon>Peptacetobacter</taxon>
    </lineage>
</organism>
<evidence type="ECO:0000259" key="10">
    <source>
        <dbReference type="Pfam" id="PF02811"/>
    </source>
</evidence>
<feature type="domain" description="PHP" evidence="10">
    <location>
        <begin position="4"/>
        <end position="214"/>
    </location>
</feature>
<dbReference type="InterPro" id="IPR016195">
    <property type="entry name" value="Pol/histidinol_Pase-like"/>
</dbReference>
<dbReference type="PANTHER" id="PTHR21039:SF0">
    <property type="entry name" value="HISTIDINOL-PHOSPHATASE"/>
    <property type="match status" value="1"/>
</dbReference>
<dbReference type="CDD" id="cd12110">
    <property type="entry name" value="PHP_HisPPase_Hisj_like"/>
    <property type="match status" value="1"/>
</dbReference>
<evidence type="ECO:0000256" key="3">
    <source>
        <dbReference type="ARBA" id="ARBA00013085"/>
    </source>
</evidence>
<feature type="coiled-coil region" evidence="9">
    <location>
        <begin position="56"/>
        <end position="112"/>
    </location>
</feature>
<keyword evidence="6 8" id="KW-0368">Histidine biosynthesis</keyword>
<dbReference type="InterPro" id="IPR004013">
    <property type="entry name" value="PHP_dom"/>
</dbReference>
<dbReference type="EMBL" id="SGJB01000006">
    <property type="protein sequence ID" value="TQQ84911.1"/>
    <property type="molecule type" value="Genomic_DNA"/>
</dbReference>
<keyword evidence="5 8" id="KW-0378">Hydrolase</keyword>
<name>A0A544QW45_9FIRM</name>
<dbReference type="Gene3D" id="3.20.20.140">
    <property type="entry name" value="Metal-dependent hydrolases"/>
    <property type="match status" value="1"/>
</dbReference>
<evidence type="ECO:0000256" key="1">
    <source>
        <dbReference type="ARBA" id="ARBA00004970"/>
    </source>
</evidence>
<accession>A0A544QW45</accession>
<gene>
    <name evidence="11" type="primary">hisJ</name>
    <name evidence="11" type="ORF">EXD82_04615</name>
</gene>
<comment type="pathway">
    <text evidence="1 8">Amino-acid biosynthesis; L-histidine biosynthesis; L-histidine from 5-phospho-alpha-D-ribose 1-diphosphate: step 8/9.</text>
</comment>
<evidence type="ECO:0000256" key="6">
    <source>
        <dbReference type="ARBA" id="ARBA00023102"/>
    </source>
</evidence>
<dbReference type="PANTHER" id="PTHR21039">
    <property type="entry name" value="HISTIDINOL PHOSPHATASE-RELATED"/>
    <property type="match status" value="1"/>
</dbReference>
<dbReference type="AlphaFoldDB" id="A0A544QW45"/>
<reference evidence="11 12" key="1">
    <citation type="submission" date="2019-02" db="EMBL/GenBank/DDBJ databases">
        <title>Peptostreptococcaceae bacterium ZHW00191 nov., a new bacterium isolated from the human gut.</title>
        <authorList>
            <person name="Zhou H.-W."/>
            <person name="Chen X.-J."/>
        </authorList>
    </citation>
    <scope>NUCLEOTIDE SEQUENCE [LARGE SCALE GENOMIC DNA]</scope>
    <source>
        <strain evidence="11 12">ZHW00191</strain>
    </source>
</reference>
<comment type="similarity">
    <text evidence="2 8">Belongs to the PHP hydrolase family. HisK subfamily.</text>
</comment>
<comment type="catalytic activity">
    <reaction evidence="7 8">
        <text>L-histidinol phosphate + H2O = L-histidinol + phosphate</text>
        <dbReference type="Rhea" id="RHEA:14465"/>
        <dbReference type="ChEBI" id="CHEBI:15377"/>
        <dbReference type="ChEBI" id="CHEBI:43474"/>
        <dbReference type="ChEBI" id="CHEBI:57699"/>
        <dbReference type="ChEBI" id="CHEBI:57980"/>
        <dbReference type="EC" id="3.1.3.15"/>
    </reaction>
</comment>
<dbReference type="GO" id="GO:0004401">
    <property type="term" value="F:histidinol-phosphatase activity"/>
    <property type="evidence" value="ECO:0007669"/>
    <property type="project" value="UniProtKB-UniRule"/>
</dbReference>
<evidence type="ECO:0000256" key="8">
    <source>
        <dbReference type="RuleBase" id="RU366003"/>
    </source>
</evidence>